<evidence type="ECO:0008006" key="4">
    <source>
        <dbReference type="Google" id="ProtNLM"/>
    </source>
</evidence>
<keyword evidence="3" id="KW-1185">Reference proteome</keyword>
<organism evidence="2 3">
    <name type="scientific">Bradyrhizobium aeschynomenes</name>
    <dbReference type="NCBI Taxonomy" id="2734909"/>
    <lineage>
        <taxon>Bacteria</taxon>
        <taxon>Pseudomonadati</taxon>
        <taxon>Pseudomonadota</taxon>
        <taxon>Alphaproteobacteria</taxon>
        <taxon>Hyphomicrobiales</taxon>
        <taxon>Nitrobacteraceae</taxon>
        <taxon>Bradyrhizobium</taxon>
    </lineage>
</organism>
<dbReference type="RefSeq" id="WP_172108457.1">
    <property type="nucleotide sequence ID" value="NZ_JABFDM010000006.1"/>
</dbReference>
<sequence length="218" mass="23471">MHWIDPDSLPAVTGVLERFVLNPHGEVDGFVMRASDEDVLVHTPPHMETELTRHIKAGDTVGVHAVRPRGAALLSAVAVTGANGRRIIDHGPDEAREHPNHKAHKRDADGTVRLSLFGPKGELRGALLTDGTVVRIGPKEATEIAELLAPKATLAVRGDGIDTRFGRVIHAREAGPSLKEITPLKHGKPEPKHGPGPKHGSKHKHGRKHGPKHDHAHA</sequence>
<dbReference type="EMBL" id="JABFDN010000001">
    <property type="protein sequence ID" value="NPU63745.1"/>
    <property type="molecule type" value="Genomic_DNA"/>
</dbReference>
<dbReference type="Proteomes" id="UP000886476">
    <property type="component" value="Unassembled WGS sequence"/>
</dbReference>
<gene>
    <name evidence="2" type="ORF">HL667_01910</name>
</gene>
<name>A0ABX2C7W9_9BRAD</name>
<accession>A0ABX2C7W9</accession>
<feature type="region of interest" description="Disordered" evidence="1">
    <location>
        <begin position="174"/>
        <end position="218"/>
    </location>
</feature>
<reference evidence="2" key="1">
    <citation type="submission" date="2020-05" db="EMBL/GenBank/DDBJ databases">
        <title>Nod-independent and nitrogen-fixing Bradyrhizobium aeschynomene sp. nov. isolated from nodules of Aeschynomene indica.</title>
        <authorList>
            <person name="Zhang Z."/>
        </authorList>
    </citation>
    <scope>NUCLEOTIDE SEQUENCE</scope>
    <source>
        <strain evidence="2">83012</strain>
    </source>
</reference>
<evidence type="ECO:0000313" key="2">
    <source>
        <dbReference type="EMBL" id="NPU63745.1"/>
    </source>
</evidence>
<proteinExistence type="predicted"/>
<protein>
    <recommendedName>
        <fullName evidence="4">DNA-binding protein</fullName>
    </recommendedName>
</protein>
<comment type="caution">
    <text evidence="2">The sequence shown here is derived from an EMBL/GenBank/DDBJ whole genome shotgun (WGS) entry which is preliminary data.</text>
</comment>
<feature type="compositionally biased region" description="Basic residues" evidence="1">
    <location>
        <begin position="195"/>
        <end position="218"/>
    </location>
</feature>
<evidence type="ECO:0000256" key="1">
    <source>
        <dbReference type="SAM" id="MobiDB-lite"/>
    </source>
</evidence>
<evidence type="ECO:0000313" key="3">
    <source>
        <dbReference type="Proteomes" id="UP000886476"/>
    </source>
</evidence>